<comment type="caution">
    <text evidence="3">The sequence shown here is derived from an EMBL/GenBank/DDBJ whole genome shotgun (WGS) entry which is preliminary data.</text>
</comment>
<gene>
    <name evidence="3" type="ORF">DJ010_08500</name>
</gene>
<evidence type="ECO:0000256" key="2">
    <source>
        <dbReference type="SAM" id="Phobius"/>
    </source>
</evidence>
<dbReference type="Proteomes" id="UP000245507">
    <property type="component" value="Unassembled WGS sequence"/>
</dbReference>
<keyword evidence="2" id="KW-0812">Transmembrane</keyword>
<evidence type="ECO:0000313" key="4">
    <source>
        <dbReference type="Proteomes" id="UP000245507"/>
    </source>
</evidence>
<feature type="compositionally biased region" description="Polar residues" evidence="1">
    <location>
        <begin position="1"/>
        <end position="14"/>
    </location>
</feature>
<keyword evidence="4" id="KW-1185">Reference proteome</keyword>
<dbReference type="OrthoDB" id="4641350at2"/>
<dbReference type="AlphaFoldDB" id="A0A316TLT0"/>
<reference evidence="3 4" key="1">
    <citation type="submission" date="2018-05" db="EMBL/GenBank/DDBJ databases">
        <title>Nocardioides silvaticus genome.</title>
        <authorList>
            <person name="Li C."/>
            <person name="Wang G."/>
        </authorList>
    </citation>
    <scope>NUCLEOTIDE SEQUENCE [LARGE SCALE GENOMIC DNA]</scope>
    <source>
        <strain evidence="3 4">CCTCC AB 2018079</strain>
    </source>
</reference>
<keyword evidence="2" id="KW-0472">Membrane</keyword>
<evidence type="ECO:0000313" key="3">
    <source>
        <dbReference type="EMBL" id="PWN03154.1"/>
    </source>
</evidence>
<proteinExistence type="predicted"/>
<evidence type="ECO:0000256" key="1">
    <source>
        <dbReference type="SAM" id="MobiDB-lite"/>
    </source>
</evidence>
<keyword evidence="2" id="KW-1133">Transmembrane helix</keyword>
<organism evidence="3 4">
    <name type="scientific">Nocardioides silvaticus</name>
    <dbReference type="NCBI Taxonomy" id="2201891"/>
    <lineage>
        <taxon>Bacteria</taxon>
        <taxon>Bacillati</taxon>
        <taxon>Actinomycetota</taxon>
        <taxon>Actinomycetes</taxon>
        <taxon>Propionibacteriales</taxon>
        <taxon>Nocardioidaceae</taxon>
        <taxon>Nocardioides</taxon>
    </lineage>
</organism>
<dbReference type="Pfam" id="PF12277">
    <property type="entry name" value="DUF3618"/>
    <property type="match status" value="1"/>
</dbReference>
<feature type="transmembrane region" description="Helical" evidence="2">
    <location>
        <begin position="62"/>
        <end position="80"/>
    </location>
</feature>
<dbReference type="InterPro" id="IPR022062">
    <property type="entry name" value="DUF3618"/>
</dbReference>
<dbReference type="EMBL" id="QGDD01000003">
    <property type="protein sequence ID" value="PWN03154.1"/>
    <property type="molecule type" value="Genomic_DNA"/>
</dbReference>
<protein>
    <submittedName>
        <fullName evidence="3">DUF3618 domain-containing protein</fullName>
    </submittedName>
</protein>
<accession>A0A316TLT0</accession>
<name>A0A316TLT0_9ACTN</name>
<dbReference type="RefSeq" id="WP_109693243.1">
    <property type="nucleotide sequence ID" value="NZ_QGDD01000003.1"/>
</dbReference>
<sequence>MTTDHTPTQSQNGSAPPPATKAELEAEISELRQSVGETVEALTYRLDVKSRAKEKVQAVPSYVPAGIAAALAVGLGLWLWRRHG</sequence>
<feature type="region of interest" description="Disordered" evidence="1">
    <location>
        <begin position="1"/>
        <end position="21"/>
    </location>
</feature>